<sequence length="84" mass="9061">MKPLQSSSKFHLRKDSFIDFILSKVSSSSSHKIAGSIDNPFLRRTYTSKDTLTSAARLATESGSPTCAAVYAAKEQSMSPSTNS</sequence>
<proteinExistence type="predicted"/>
<accession>A0A9J2Q5R7</accession>
<reference evidence="2" key="1">
    <citation type="submission" date="2023-03" db="UniProtKB">
        <authorList>
            <consortium name="WormBaseParasite"/>
        </authorList>
    </citation>
    <scope>IDENTIFICATION</scope>
</reference>
<dbReference type="AlphaFoldDB" id="A0A9J2Q5R7"/>
<evidence type="ECO:0000313" key="1">
    <source>
        <dbReference type="Proteomes" id="UP000036681"/>
    </source>
</evidence>
<evidence type="ECO:0000313" key="2">
    <source>
        <dbReference type="WBParaSite" id="ALUE_0001688501-mRNA-1"/>
    </source>
</evidence>
<name>A0A9J2Q5R7_ASCLU</name>
<protein>
    <submittedName>
        <fullName evidence="2">Uncharacterized protein</fullName>
    </submittedName>
</protein>
<dbReference type="WBParaSite" id="ALUE_0001688501-mRNA-1">
    <property type="protein sequence ID" value="ALUE_0001688501-mRNA-1"/>
    <property type="gene ID" value="ALUE_0001688501"/>
</dbReference>
<keyword evidence="1" id="KW-1185">Reference proteome</keyword>
<dbReference type="Proteomes" id="UP000036681">
    <property type="component" value="Unplaced"/>
</dbReference>
<organism evidence="1 2">
    <name type="scientific">Ascaris lumbricoides</name>
    <name type="common">Giant roundworm</name>
    <dbReference type="NCBI Taxonomy" id="6252"/>
    <lineage>
        <taxon>Eukaryota</taxon>
        <taxon>Metazoa</taxon>
        <taxon>Ecdysozoa</taxon>
        <taxon>Nematoda</taxon>
        <taxon>Chromadorea</taxon>
        <taxon>Rhabditida</taxon>
        <taxon>Spirurina</taxon>
        <taxon>Ascaridomorpha</taxon>
        <taxon>Ascaridoidea</taxon>
        <taxon>Ascarididae</taxon>
        <taxon>Ascaris</taxon>
    </lineage>
</organism>